<dbReference type="EMBL" id="CP026304">
    <property type="protein sequence ID" value="AVZ71447.1"/>
    <property type="molecule type" value="Genomic_DNA"/>
</dbReference>
<dbReference type="Proteomes" id="UP000244201">
    <property type="component" value="Chromosome"/>
</dbReference>
<proteinExistence type="predicted"/>
<evidence type="ECO:0000313" key="2">
    <source>
        <dbReference type="Proteomes" id="UP000244201"/>
    </source>
</evidence>
<gene>
    <name evidence="1" type="ORF">SLUN_03720</name>
</gene>
<reference evidence="1 2" key="1">
    <citation type="submission" date="2018-01" db="EMBL/GenBank/DDBJ databases">
        <title>Complete genome sequence of Streptomyces lunaelactis MM109T, a Ferroverdin A producer isolated from cave moonmilk deposits.</title>
        <authorList>
            <person name="Naome A."/>
            <person name="Martinet L."/>
            <person name="Maciejewska M."/>
            <person name="Anderssen S."/>
            <person name="Adam D."/>
            <person name="Tenconi E."/>
            <person name="Deflandre B."/>
            <person name="Arguelles-Arias A."/>
            <person name="Calusinska M."/>
            <person name="Copieters W."/>
            <person name="Karim L."/>
            <person name="Hanikenne M."/>
            <person name="Baurain D."/>
            <person name="van Wezel G."/>
            <person name="Smargiasso N."/>
            <person name="de Pauw E."/>
            <person name="Delfosse P."/>
            <person name="Rigali S."/>
        </authorList>
    </citation>
    <scope>NUCLEOTIDE SEQUENCE [LARGE SCALE GENOMIC DNA]</scope>
    <source>
        <strain evidence="1 2">MM109</strain>
    </source>
</reference>
<name>A0A2R4SX58_9ACTN</name>
<organism evidence="1 2">
    <name type="scientific">Streptomyces lunaelactis</name>
    <dbReference type="NCBI Taxonomy" id="1535768"/>
    <lineage>
        <taxon>Bacteria</taxon>
        <taxon>Bacillati</taxon>
        <taxon>Actinomycetota</taxon>
        <taxon>Actinomycetes</taxon>
        <taxon>Kitasatosporales</taxon>
        <taxon>Streptomycetaceae</taxon>
        <taxon>Streptomyces</taxon>
    </lineage>
</organism>
<dbReference type="KEGG" id="slk:SLUN_03720"/>
<keyword evidence="2" id="KW-1185">Reference proteome</keyword>
<dbReference type="AlphaFoldDB" id="A0A2R4SX58"/>
<evidence type="ECO:0000313" key="1">
    <source>
        <dbReference type="EMBL" id="AVZ71447.1"/>
    </source>
</evidence>
<accession>A0A2R4SX58</accession>
<dbReference type="OrthoDB" id="7057927at2"/>
<dbReference type="RefSeq" id="WP_108147138.1">
    <property type="nucleotide sequence ID" value="NZ_CP026304.1"/>
</dbReference>
<dbReference type="GeneID" id="55654377"/>
<evidence type="ECO:0008006" key="3">
    <source>
        <dbReference type="Google" id="ProtNLM"/>
    </source>
</evidence>
<sequence length="324" mass="36470">MAPAWTRRRSAALHYDQTFGDRALSDACEDMVMGRWEGAHDLLATGSHRDWDRRSHRIRLLAHTAADKRIVEAWQTAQPSSADALVLRADTEVMRLFAAARTGTMPGPESLDRTAHICLNASDAFPYDPHPWVSLITLGRLYEGGAQSMNQWWSELLARDPYHREAHHQALRYMSARWHGSHGKAYAFARDCAVYAPAGSPLLVMPQVARAEEFRHRTETEGARTHTMVGYWAGERWDLLETMERWIAVRSPIEAAQDVADLNHLAHGLAQAGLLVEAATVFDLLKGRATRVPWSYTGDAEQEYVRWRDRSARAAAGHADLRKG</sequence>
<protein>
    <recommendedName>
        <fullName evidence="3">DUF4034 domain-containing protein</fullName>
    </recommendedName>
</protein>